<protein>
    <recommendedName>
        <fullName evidence="5">Calcineurin-like phosphoesterase domain-containing protein</fullName>
    </recommendedName>
</protein>
<comment type="caution">
    <text evidence="6">The sequence shown here is derived from an EMBL/GenBank/DDBJ whole genome shotgun (WGS) entry which is preliminary data.</text>
</comment>
<evidence type="ECO:0000256" key="3">
    <source>
        <dbReference type="SAM" id="MobiDB-lite"/>
    </source>
</evidence>
<feature type="transmembrane region" description="Helical" evidence="4">
    <location>
        <begin position="67"/>
        <end position="84"/>
    </location>
</feature>
<feature type="compositionally biased region" description="Low complexity" evidence="3">
    <location>
        <begin position="190"/>
        <end position="199"/>
    </location>
</feature>
<organism evidence="6">
    <name type="scientific">Actinoplanes campanulatus</name>
    <dbReference type="NCBI Taxonomy" id="113559"/>
    <lineage>
        <taxon>Bacteria</taxon>
        <taxon>Bacillati</taxon>
        <taxon>Actinomycetota</taxon>
        <taxon>Actinomycetes</taxon>
        <taxon>Micromonosporales</taxon>
        <taxon>Micromonosporaceae</taxon>
        <taxon>Actinoplanes</taxon>
    </lineage>
</organism>
<evidence type="ECO:0000313" key="6">
    <source>
        <dbReference type="EMBL" id="GID46180.1"/>
    </source>
</evidence>
<dbReference type="EMBL" id="BOMF01000068">
    <property type="protein sequence ID" value="GID46180.1"/>
    <property type="molecule type" value="Genomic_DNA"/>
</dbReference>
<reference evidence="6" key="1">
    <citation type="submission" date="2021-01" db="EMBL/GenBank/DDBJ databases">
        <title>Whole genome shotgun sequence of Actinoplanes capillaceus NBRC 16408.</title>
        <authorList>
            <person name="Komaki H."/>
            <person name="Tamura T."/>
        </authorList>
    </citation>
    <scope>NUCLEOTIDE SEQUENCE [LARGE SCALE GENOMIC DNA]</scope>
    <source>
        <strain evidence="6">NBRC 16408</strain>
    </source>
</reference>
<dbReference type="Gene3D" id="3.60.21.10">
    <property type="match status" value="1"/>
</dbReference>
<dbReference type="PANTHER" id="PTHR31302">
    <property type="entry name" value="TRANSMEMBRANE PROTEIN WITH METALLOPHOSPHOESTERASE DOMAIN-RELATED"/>
    <property type="match status" value="1"/>
</dbReference>
<keyword evidence="4" id="KW-0812">Transmembrane</keyword>
<dbReference type="InterPro" id="IPR051158">
    <property type="entry name" value="Metallophosphoesterase_sf"/>
</dbReference>
<dbReference type="SUPFAM" id="SSF56300">
    <property type="entry name" value="Metallo-dependent phosphatases"/>
    <property type="match status" value="1"/>
</dbReference>
<evidence type="ECO:0000256" key="1">
    <source>
        <dbReference type="ARBA" id="ARBA00022723"/>
    </source>
</evidence>
<feature type="region of interest" description="Disordered" evidence="3">
    <location>
        <begin position="101"/>
        <end position="261"/>
    </location>
</feature>
<feature type="transmembrane region" description="Helical" evidence="4">
    <location>
        <begin position="6"/>
        <end position="24"/>
    </location>
</feature>
<evidence type="ECO:0000256" key="2">
    <source>
        <dbReference type="ARBA" id="ARBA00022801"/>
    </source>
</evidence>
<gene>
    <name evidence="6" type="ORF">Aca07nite_34550</name>
</gene>
<evidence type="ECO:0000256" key="4">
    <source>
        <dbReference type="SAM" id="Phobius"/>
    </source>
</evidence>
<dbReference type="InterPro" id="IPR004843">
    <property type="entry name" value="Calcineurin-like_PHP"/>
</dbReference>
<feature type="domain" description="Calcineurin-like phosphoesterase" evidence="5">
    <location>
        <begin position="313"/>
        <end position="474"/>
    </location>
</feature>
<evidence type="ECO:0000259" key="5">
    <source>
        <dbReference type="Pfam" id="PF00149"/>
    </source>
</evidence>
<dbReference type="InterPro" id="IPR029052">
    <property type="entry name" value="Metallo-depent_PP-like"/>
</dbReference>
<feature type="compositionally biased region" description="Gly residues" evidence="3">
    <location>
        <begin position="200"/>
        <end position="212"/>
    </location>
</feature>
<dbReference type="Pfam" id="PF00149">
    <property type="entry name" value="Metallophos"/>
    <property type="match status" value="1"/>
</dbReference>
<keyword evidence="4" id="KW-0472">Membrane</keyword>
<feature type="compositionally biased region" description="Low complexity" evidence="3">
    <location>
        <begin position="108"/>
        <end position="137"/>
    </location>
</feature>
<feature type="transmembrane region" description="Helical" evidence="4">
    <location>
        <begin position="36"/>
        <end position="55"/>
    </location>
</feature>
<dbReference type="CDD" id="cd07385">
    <property type="entry name" value="MPP_YkuE_C"/>
    <property type="match status" value="1"/>
</dbReference>
<proteinExistence type="predicted"/>
<name>A0ABQ3WIX4_9ACTN</name>
<accession>A0ABQ3WIX4</accession>
<keyword evidence="2" id="KW-0378">Hydrolase</keyword>
<dbReference type="PANTHER" id="PTHR31302:SF31">
    <property type="entry name" value="PHOSPHODIESTERASE YAEI"/>
    <property type="match status" value="1"/>
</dbReference>
<sequence>MVLFIAMVLVIVGLIHFYLWKRLVRDPLRPGPARRAGTILAVLLFVLFPVTMGGVRAGHLTWLAWPGYLWIAVMFYLLITLLVLEIPRLVALRLWARNPGEASDRASRSPGAAPAPGGPAAEPLPTGEPALNGAASEHGSESIGGGEPTLSGTGAVTLNEHGGEPALSGATSGHASAPAASDRGGEPSLSGRASGHGSASHGGGELTLGAGGAATVDTVDESGAGGVDEAGLDGESGGASREPADGGAAGHGGAGQGPGMDRRLLLARGTAIFAGLTAASITGYGVKTATGAPQIDRVRLPIAKLPRSMDGTRLAVVSDIHIGPLTGVEHARRITRVINSVNADLVCVVGDLVDGSVAELGRFAAPLGGIESRHGAFFVTGNHEYYSGAEEWVEEVARLGIRPLRNERVEINGLDLAGVNDLTGEEQGDGPDFARALGDRDTTRPVVLMAHQPVAAKEAAPYGVDLQVSGHTHGGQMAPFNMLVRLQQPVVSGFGEVDGVPVYVTNGAGFWGPPVRVGAPPQVTVIELRVA</sequence>
<feature type="compositionally biased region" description="Gly residues" evidence="3">
    <location>
        <begin position="247"/>
        <end position="258"/>
    </location>
</feature>
<keyword evidence="4" id="KW-1133">Transmembrane helix</keyword>
<keyword evidence="1" id="KW-0479">Metal-binding</keyword>